<dbReference type="EMBL" id="JAPDMQ010000052">
    <property type="protein sequence ID" value="KAK0537944.1"/>
    <property type="molecule type" value="Genomic_DNA"/>
</dbReference>
<evidence type="ECO:0000256" key="12">
    <source>
        <dbReference type="SAM" id="SignalP"/>
    </source>
</evidence>
<evidence type="ECO:0000259" key="13">
    <source>
        <dbReference type="Pfam" id="PF01817"/>
    </source>
</evidence>
<keyword evidence="9" id="KW-0584">Phenylalanine biosynthesis</keyword>
<evidence type="ECO:0000256" key="8">
    <source>
        <dbReference type="ARBA" id="ARBA00023141"/>
    </source>
</evidence>
<evidence type="ECO:0000256" key="9">
    <source>
        <dbReference type="ARBA" id="ARBA00023222"/>
    </source>
</evidence>
<dbReference type="GO" id="GO:0046417">
    <property type="term" value="P:chorismate metabolic process"/>
    <property type="evidence" value="ECO:0007669"/>
    <property type="project" value="InterPro"/>
</dbReference>
<sequence length="306" mass="33059">MTPSLLTFLLLLPFLSLSLSSLLITPALSLSLHPQLQQQHALSIRSNDSISISISNGAPTNPFLNPSANPADLLNLTLIRTVLEHAEDRIISAIIERSQYAYDARLYSSPPNSTLDWFLARQEALLALTGQWELPDQVPFTSRARLPAPVYPVPTYPSVLHGAAANFSRNHALKKAYLNSTLPSLNLPPSQKTGGPNPALGPTLHADTALLHLLSSRIHLGRYVAESKYASNTSLYAQPIASKNLTALNALITNTTVEEANVVRVQSKAGMYGDGAQAQAVGALYRDVLIPLTKEVEVGYLLGRLS</sequence>
<dbReference type="EC" id="5.4.99.5" evidence="3"/>
<evidence type="ECO:0000256" key="2">
    <source>
        <dbReference type="ARBA" id="ARBA00004817"/>
    </source>
</evidence>
<keyword evidence="5" id="KW-0963">Cytoplasm</keyword>
<comment type="catalytic activity">
    <reaction evidence="11">
        <text>chorismate = prephenate</text>
        <dbReference type="Rhea" id="RHEA:13897"/>
        <dbReference type="ChEBI" id="CHEBI:29748"/>
        <dbReference type="ChEBI" id="CHEBI:29934"/>
        <dbReference type="EC" id="5.4.99.5"/>
    </reaction>
    <physiologicalReaction direction="left-to-right" evidence="11">
        <dbReference type="Rhea" id="RHEA:13898"/>
    </physiologicalReaction>
</comment>
<dbReference type="SUPFAM" id="SSF48600">
    <property type="entry name" value="Chorismate mutase II"/>
    <property type="match status" value="1"/>
</dbReference>
<evidence type="ECO:0000256" key="3">
    <source>
        <dbReference type="ARBA" id="ARBA00012404"/>
    </source>
</evidence>
<dbReference type="GO" id="GO:0009094">
    <property type="term" value="P:L-phenylalanine biosynthetic process"/>
    <property type="evidence" value="ECO:0007669"/>
    <property type="project" value="UniProtKB-KW"/>
</dbReference>
<evidence type="ECO:0000256" key="7">
    <source>
        <dbReference type="ARBA" id="ARBA00022605"/>
    </source>
</evidence>
<keyword evidence="8" id="KW-0057">Aromatic amino acid biosynthesis</keyword>
<comment type="caution">
    <text evidence="14">The sequence shown here is derived from an EMBL/GenBank/DDBJ whole genome shotgun (WGS) entry which is preliminary data.</text>
</comment>
<keyword evidence="15" id="KW-1185">Reference proteome</keyword>
<dbReference type="GO" id="GO:0004106">
    <property type="term" value="F:chorismate mutase activity"/>
    <property type="evidence" value="ECO:0007669"/>
    <property type="project" value="UniProtKB-EC"/>
</dbReference>
<keyword evidence="12" id="KW-0732">Signal</keyword>
<dbReference type="GO" id="GO:0005737">
    <property type="term" value="C:cytoplasm"/>
    <property type="evidence" value="ECO:0007669"/>
    <property type="project" value="UniProtKB-SubCell"/>
</dbReference>
<dbReference type="InterPro" id="IPR037039">
    <property type="entry name" value="CM_AroQ_sf_eucaryotic"/>
</dbReference>
<dbReference type="PANTHER" id="PTHR21145">
    <property type="entry name" value="CHORISMATE MUTASE"/>
    <property type="match status" value="1"/>
</dbReference>
<evidence type="ECO:0000313" key="14">
    <source>
        <dbReference type="EMBL" id="KAK0537944.1"/>
    </source>
</evidence>
<proteinExistence type="predicted"/>
<accession>A0AAN6GF10</accession>
<dbReference type="Gene3D" id="1.10.590.10">
    <property type="entry name" value="Chorismate mutase, AroQ class superfamily, eukaryotic"/>
    <property type="match status" value="1"/>
</dbReference>
<evidence type="ECO:0000256" key="1">
    <source>
        <dbReference type="ARBA" id="ARBA00004496"/>
    </source>
</evidence>
<keyword evidence="6" id="KW-0827">Tyrosine biosynthesis</keyword>
<evidence type="ECO:0000256" key="11">
    <source>
        <dbReference type="ARBA" id="ARBA00023979"/>
    </source>
</evidence>
<feature type="chain" id="PRO_5042960281" description="Chorismate mutase" evidence="12">
    <location>
        <begin position="21"/>
        <end position="306"/>
    </location>
</feature>
<feature type="signal peptide" evidence="12">
    <location>
        <begin position="1"/>
        <end position="20"/>
    </location>
</feature>
<feature type="domain" description="Chorismate mutase" evidence="13">
    <location>
        <begin position="206"/>
        <end position="297"/>
    </location>
</feature>
<reference evidence="14" key="1">
    <citation type="journal article" date="2023" name="PhytoFront">
        <title>Draft Genome Resources of Seven Strains of Tilletia horrida, Causal Agent of Kernel Smut of Rice.</title>
        <authorList>
            <person name="Khanal S."/>
            <person name="Antony Babu S."/>
            <person name="Zhou X.G."/>
        </authorList>
    </citation>
    <scope>NUCLEOTIDE SEQUENCE</scope>
    <source>
        <strain evidence="14">TX3</strain>
    </source>
</reference>
<dbReference type="PROSITE" id="PS51169">
    <property type="entry name" value="CHORISMATE_MUT_3"/>
    <property type="match status" value="1"/>
</dbReference>
<dbReference type="AlphaFoldDB" id="A0AAN6GF10"/>
<evidence type="ECO:0000256" key="10">
    <source>
        <dbReference type="ARBA" id="ARBA00023235"/>
    </source>
</evidence>
<protein>
    <recommendedName>
        <fullName evidence="4">Chorismate mutase</fullName>
        <ecNumber evidence="3">5.4.99.5</ecNumber>
    </recommendedName>
</protein>
<evidence type="ECO:0000256" key="6">
    <source>
        <dbReference type="ARBA" id="ARBA00022498"/>
    </source>
</evidence>
<organism evidence="14 15">
    <name type="scientific">Tilletia horrida</name>
    <dbReference type="NCBI Taxonomy" id="155126"/>
    <lineage>
        <taxon>Eukaryota</taxon>
        <taxon>Fungi</taxon>
        <taxon>Dikarya</taxon>
        <taxon>Basidiomycota</taxon>
        <taxon>Ustilaginomycotina</taxon>
        <taxon>Exobasidiomycetes</taxon>
        <taxon>Tilletiales</taxon>
        <taxon>Tilletiaceae</taxon>
        <taxon>Tilletia</taxon>
    </lineage>
</organism>
<dbReference type="Pfam" id="PF01817">
    <property type="entry name" value="CM_2"/>
    <property type="match status" value="1"/>
</dbReference>
<dbReference type="InterPro" id="IPR036263">
    <property type="entry name" value="Chorismate_II_sf"/>
</dbReference>
<dbReference type="InterPro" id="IPR008238">
    <property type="entry name" value="Chorismate_mutase_AroQ_euk"/>
</dbReference>
<comment type="subcellular location">
    <subcellularLocation>
        <location evidence="1">Cytoplasm</location>
    </subcellularLocation>
</comment>
<dbReference type="Proteomes" id="UP001176521">
    <property type="component" value="Unassembled WGS sequence"/>
</dbReference>
<name>A0AAN6GF10_9BASI</name>
<dbReference type="InterPro" id="IPR002701">
    <property type="entry name" value="CM_II_prokaryot"/>
</dbReference>
<evidence type="ECO:0000313" key="15">
    <source>
        <dbReference type="Proteomes" id="UP001176521"/>
    </source>
</evidence>
<evidence type="ECO:0000256" key="5">
    <source>
        <dbReference type="ARBA" id="ARBA00022490"/>
    </source>
</evidence>
<comment type="pathway">
    <text evidence="2">Metabolic intermediate biosynthesis; prephenate biosynthesis; prephenate from chorismate: step 1/1.</text>
</comment>
<keyword evidence="7" id="KW-0028">Amino-acid biosynthesis</keyword>
<keyword evidence="10 14" id="KW-0413">Isomerase</keyword>
<evidence type="ECO:0000256" key="4">
    <source>
        <dbReference type="ARBA" id="ARBA00020296"/>
    </source>
</evidence>
<dbReference type="PANTHER" id="PTHR21145:SF12">
    <property type="entry name" value="CHORISMATE MUTASE"/>
    <property type="match status" value="1"/>
</dbReference>
<gene>
    <name evidence="14" type="primary">ARO7_1</name>
    <name evidence="14" type="ORF">OC842_001451</name>
</gene>